<dbReference type="Pfam" id="PF08349">
    <property type="entry name" value="DUF1722"/>
    <property type="match status" value="1"/>
</dbReference>
<sequence>MEIGLTTPRDPIRIVQKKESICLVQPKTGIDVSKSMYEFSNEFLTSLSDVDGFILKSRSPSCGVKDVKIYPSEEKGGGSSKGKGFFAAVAQEKFPYLAIEDEGRLKDFKIREHFLTKIFILSEFREINKRKSLKELVDFHSRNKLLFMAYSQKYLKILGNVLGNNDKKSKEEVFKLYEEGLQGLLARSPRYTSNINVLMKAMGFFSDKLSHNEKGFILDTIEKYRTGNIPFSVPLYVIKSNVVRFNEERLLDQSFFNPYPQELVEMRDSGKLVH</sequence>
<feature type="domain" description="DUF1722" evidence="1">
    <location>
        <begin position="144"/>
        <end position="260"/>
    </location>
</feature>
<organism evidence="2">
    <name type="scientific">bioreactor metagenome</name>
    <dbReference type="NCBI Taxonomy" id="1076179"/>
    <lineage>
        <taxon>unclassified sequences</taxon>
        <taxon>metagenomes</taxon>
        <taxon>ecological metagenomes</taxon>
    </lineage>
</organism>
<reference evidence="2" key="1">
    <citation type="submission" date="2019-08" db="EMBL/GenBank/DDBJ databases">
        <authorList>
            <person name="Kucharzyk K."/>
            <person name="Murdoch R.W."/>
            <person name="Higgins S."/>
            <person name="Loffler F."/>
        </authorList>
    </citation>
    <scope>NUCLEOTIDE SEQUENCE</scope>
</reference>
<dbReference type="PANTHER" id="PTHR30087:SF0">
    <property type="entry name" value="INNER MEMBRANE PROTEIN"/>
    <property type="match status" value="1"/>
</dbReference>
<dbReference type="InterPro" id="IPR007553">
    <property type="entry name" value="2-thiour_desulf"/>
</dbReference>
<dbReference type="EMBL" id="VSSQ01054654">
    <property type="protein sequence ID" value="MPN08594.1"/>
    <property type="molecule type" value="Genomic_DNA"/>
</dbReference>
<gene>
    <name evidence="2" type="ORF">SDC9_155877</name>
</gene>
<protein>
    <recommendedName>
        <fullName evidence="1">DUF1722 domain-containing protein</fullName>
    </recommendedName>
</protein>
<proteinExistence type="predicted"/>
<name>A0A645F7K6_9ZZZZ</name>
<dbReference type="PANTHER" id="PTHR30087">
    <property type="entry name" value="INNER MEMBRANE PROTEIN"/>
    <property type="match status" value="1"/>
</dbReference>
<comment type="caution">
    <text evidence="2">The sequence shown here is derived from an EMBL/GenBank/DDBJ whole genome shotgun (WGS) entry which is preliminary data.</text>
</comment>
<dbReference type="InterPro" id="IPR013560">
    <property type="entry name" value="DUF1722"/>
</dbReference>
<evidence type="ECO:0000259" key="1">
    <source>
        <dbReference type="Pfam" id="PF08349"/>
    </source>
</evidence>
<dbReference type="AlphaFoldDB" id="A0A645F7K6"/>
<accession>A0A645F7K6</accession>
<evidence type="ECO:0000313" key="2">
    <source>
        <dbReference type="EMBL" id="MPN08594.1"/>
    </source>
</evidence>
<dbReference type="Pfam" id="PF04463">
    <property type="entry name" value="2-thiour_desulf"/>
    <property type="match status" value="1"/>
</dbReference>